<dbReference type="EMBL" id="CP042345">
    <property type="protein sequence ID" value="QEA16471.1"/>
    <property type="molecule type" value="Genomic_DNA"/>
</dbReference>
<dbReference type="InterPro" id="IPR018114">
    <property type="entry name" value="TRYPSIN_HIS"/>
</dbReference>
<dbReference type="GO" id="GO:0006508">
    <property type="term" value="P:proteolysis"/>
    <property type="evidence" value="ECO:0007669"/>
    <property type="project" value="UniProtKB-KW"/>
</dbReference>
<evidence type="ECO:0000313" key="7">
    <source>
        <dbReference type="EMBL" id="QEA16471.1"/>
    </source>
</evidence>
<dbReference type="InterPro" id="IPR050430">
    <property type="entry name" value="Peptidase_S1"/>
</dbReference>
<keyword evidence="2" id="KW-1015">Disulfide bond</keyword>
<dbReference type="InterPro" id="IPR001314">
    <property type="entry name" value="Peptidase_S1A"/>
</dbReference>
<evidence type="ECO:0000256" key="4">
    <source>
        <dbReference type="SAM" id="MobiDB-lite"/>
    </source>
</evidence>
<keyword evidence="8" id="KW-1185">Reference proteome</keyword>
<evidence type="ECO:0000256" key="5">
    <source>
        <dbReference type="SAM" id="SignalP"/>
    </source>
</evidence>
<protein>
    <submittedName>
        <fullName evidence="7">Serine protease</fullName>
    </submittedName>
</protein>
<dbReference type="InterPro" id="IPR043504">
    <property type="entry name" value="Peptidase_S1_PA_chymotrypsin"/>
</dbReference>
<dbReference type="Pfam" id="PF00089">
    <property type="entry name" value="Trypsin"/>
    <property type="match status" value="1"/>
</dbReference>
<dbReference type="RefSeq" id="WP_147090551.1">
    <property type="nucleotide sequence ID" value="NZ_BAABJD010000005.1"/>
</dbReference>
<dbReference type="PROSITE" id="PS00135">
    <property type="entry name" value="TRYPSIN_SER"/>
    <property type="match status" value="1"/>
</dbReference>
<sequence>MRYILPALALGLAGSAIAQEAPPSPPPDQPEATEATAEADDGGRIVGGTPALPGTVPWQVEIVTTNAITPTELEEDRALGIKRQLWETQHLCGGALIEPGWVLTAAHCFVDKNDGLRALNERAVNLGGQDLRFTTPMRIERVAVFGSYSRKGSKKNDVALVKIEQIPGRTNAAIAARAQPIRLLGSKAGDRPLALQDKVTVTGWGITGAHEDGDVRDLAKRPLRASPELLEVGLQVKPQADCREKVAGAASRGGLGSGVICAGAGANESKDSCSGDSGGPMTRMQGRERVLVGLVSWGVGCGIKGRPGLYANVTEPAIQKWIERAKKNAPPGKVARVK</sequence>
<feature type="signal peptide" evidence="5">
    <location>
        <begin position="1"/>
        <end position="18"/>
    </location>
</feature>
<dbReference type="SMART" id="SM00020">
    <property type="entry name" value="Tryp_SPc"/>
    <property type="match status" value="1"/>
</dbReference>
<dbReference type="PANTHER" id="PTHR24276:SF98">
    <property type="entry name" value="FI18310P1-RELATED"/>
    <property type="match status" value="1"/>
</dbReference>
<keyword evidence="3 7" id="KW-0645">Protease</keyword>
<dbReference type="AlphaFoldDB" id="A0A5B8S4P1"/>
<evidence type="ECO:0000259" key="6">
    <source>
        <dbReference type="PROSITE" id="PS50240"/>
    </source>
</evidence>
<gene>
    <name evidence="7" type="ORF">FRF71_10190</name>
</gene>
<dbReference type="PROSITE" id="PS50240">
    <property type="entry name" value="TRYPSIN_DOM"/>
    <property type="match status" value="1"/>
</dbReference>
<evidence type="ECO:0000256" key="3">
    <source>
        <dbReference type="RuleBase" id="RU363034"/>
    </source>
</evidence>
<keyword evidence="3" id="KW-0378">Hydrolase</keyword>
<comment type="similarity">
    <text evidence="1">Belongs to the peptidase S1 family.</text>
</comment>
<dbReference type="InterPro" id="IPR009003">
    <property type="entry name" value="Peptidase_S1_PA"/>
</dbReference>
<reference evidence="7 8" key="1">
    <citation type="journal article" date="2013" name="J. Microbiol. Biotechnol.">
        <title>Novosphingobium ginsenosidimutans sp. nov., with the ability to convert ginsenoside.</title>
        <authorList>
            <person name="Kim J.K."/>
            <person name="He D."/>
            <person name="Liu Q.M."/>
            <person name="Park H.Y."/>
            <person name="Jung M.S."/>
            <person name="Yoon M.H."/>
            <person name="Kim S.C."/>
            <person name="Im W.T."/>
        </authorList>
    </citation>
    <scope>NUCLEOTIDE SEQUENCE [LARGE SCALE GENOMIC DNA]</scope>
    <source>
        <strain evidence="7 8">FW-6</strain>
    </source>
</reference>
<keyword evidence="5" id="KW-0732">Signal</keyword>
<dbReference type="PANTHER" id="PTHR24276">
    <property type="entry name" value="POLYSERASE-RELATED"/>
    <property type="match status" value="1"/>
</dbReference>
<proteinExistence type="inferred from homology"/>
<dbReference type="GO" id="GO:0004252">
    <property type="term" value="F:serine-type endopeptidase activity"/>
    <property type="evidence" value="ECO:0007669"/>
    <property type="project" value="InterPro"/>
</dbReference>
<feature type="domain" description="Peptidase S1" evidence="6">
    <location>
        <begin position="45"/>
        <end position="327"/>
    </location>
</feature>
<dbReference type="SUPFAM" id="SSF50494">
    <property type="entry name" value="Trypsin-like serine proteases"/>
    <property type="match status" value="1"/>
</dbReference>
<dbReference type="InterPro" id="IPR033116">
    <property type="entry name" value="TRYPSIN_SER"/>
</dbReference>
<accession>A0A5B8S4P1</accession>
<name>A0A5B8S4P1_9SPHN</name>
<dbReference type="Gene3D" id="2.40.10.10">
    <property type="entry name" value="Trypsin-like serine proteases"/>
    <property type="match status" value="1"/>
</dbReference>
<feature type="chain" id="PRO_5023097095" evidence="5">
    <location>
        <begin position="19"/>
        <end position="338"/>
    </location>
</feature>
<dbReference type="InterPro" id="IPR001254">
    <property type="entry name" value="Trypsin_dom"/>
</dbReference>
<dbReference type="PROSITE" id="PS00134">
    <property type="entry name" value="TRYPSIN_HIS"/>
    <property type="match status" value="1"/>
</dbReference>
<evidence type="ECO:0000256" key="1">
    <source>
        <dbReference type="ARBA" id="ARBA00007664"/>
    </source>
</evidence>
<dbReference type="PRINTS" id="PR00722">
    <property type="entry name" value="CHYMOTRYPSIN"/>
</dbReference>
<feature type="region of interest" description="Disordered" evidence="4">
    <location>
        <begin position="18"/>
        <end position="52"/>
    </location>
</feature>
<keyword evidence="3" id="KW-0720">Serine protease</keyword>
<dbReference type="CDD" id="cd00190">
    <property type="entry name" value="Tryp_SPc"/>
    <property type="match status" value="1"/>
</dbReference>
<dbReference type="OrthoDB" id="267336at2"/>
<dbReference type="KEGG" id="ngf:FRF71_10190"/>
<organism evidence="7 8">
    <name type="scientific">Novosphingobium ginsenosidimutans</name>
    <dbReference type="NCBI Taxonomy" id="1176536"/>
    <lineage>
        <taxon>Bacteria</taxon>
        <taxon>Pseudomonadati</taxon>
        <taxon>Pseudomonadota</taxon>
        <taxon>Alphaproteobacteria</taxon>
        <taxon>Sphingomonadales</taxon>
        <taxon>Sphingomonadaceae</taxon>
        <taxon>Novosphingobium</taxon>
    </lineage>
</organism>
<dbReference type="Proteomes" id="UP000321172">
    <property type="component" value="Chromosome"/>
</dbReference>
<evidence type="ECO:0000313" key="8">
    <source>
        <dbReference type="Proteomes" id="UP000321172"/>
    </source>
</evidence>
<evidence type="ECO:0000256" key="2">
    <source>
        <dbReference type="ARBA" id="ARBA00023157"/>
    </source>
</evidence>